<dbReference type="GeneID" id="86946601"/>
<accession>A0A370V7Y4</accession>
<protein>
    <submittedName>
        <fullName evidence="1">CMD domain-containing protein</fullName>
    </submittedName>
</protein>
<dbReference type="Gene3D" id="1.20.1290.10">
    <property type="entry name" value="AhpD-like"/>
    <property type="match status" value="1"/>
</dbReference>
<dbReference type="SUPFAM" id="SSF69118">
    <property type="entry name" value="AhpD-like"/>
    <property type="match status" value="2"/>
</dbReference>
<evidence type="ECO:0000313" key="2">
    <source>
        <dbReference type="EMBL" id="RDR27451.1"/>
    </source>
</evidence>
<organism evidence="2 3">
    <name type="scientific">Escherichia marmotae</name>
    <dbReference type="NCBI Taxonomy" id="1499973"/>
    <lineage>
        <taxon>Bacteria</taxon>
        <taxon>Pseudomonadati</taxon>
        <taxon>Pseudomonadota</taxon>
        <taxon>Gammaproteobacteria</taxon>
        <taxon>Enterobacterales</taxon>
        <taxon>Enterobacteriaceae</taxon>
        <taxon>Escherichia</taxon>
    </lineage>
</organism>
<dbReference type="Proteomes" id="UP001235723">
    <property type="component" value="Unassembled WGS sequence"/>
</dbReference>
<gene>
    <name evidence="2" type="ORF">C4A13_02201</name>
    <name evidence="1" type="ORF">KJE03_03210</name>
</gene>
<dbReference type="RefSeq" id="WP_061090509.1">
    <property type="nucleotide sequence ID" value="NZ_CP072689.1"/>
</dbReference>
<evidence type="ECO:0000313" key="3">
    <source>
        <dbReference type="Proteomes" id="UP000254454"/>
    </source>
</evidence>
<evidence type="ECO:0000313" key="1">
    <source>
        <dbReference type="EMBL" id="MDQ9292497.1"/>
    </source>
</evidence>
<sequence>MEQRHSSGKSHWYHETQSSTAEHDVLPLVPEAAQVTDPFLLDVILDEETLDPFHSWLIPARTLAVELFPNQLAVTRLQTFTAYERLSTALTVAQVCGVQRLCNYYSARLTPLPGPDSSRESNHRLAQITQYARQLAGSPSIIDNRSRQHLHDVGLTAWDCVIINQIIGFVGFQARAIATFQAYLGQPVRWLPGLDVQSYADSSFFAEVSTGWRACYEGEKFSGEQETNALLLPGSELRQLAAILNLHPASFSLFVALLSSPLVTTKSSHQLAALLSARINGSAACFTSLIHSTFEYKEAISILRQGENEINQWANCHFVERATVQAIQWLTRAPDRFSAAQFSPLLEHETSSAQVINLLVWSGFCGWINRLKIALGETH</sequence>
<reference evidence="2 3" key="1">
    <citation type="submission" date="2018-06" db="EMBL/GenBank/DDBJ databases">
        <title>Recombination Drives Gene Content and Phenotype Evolution in Wild Type E. coli Strains.</title>
        <authorList>
            <person name="Field C.M."/>
            <person name="Silander O.K."/>
            <person name="Van Nimwegen E."/>
        </authorList>
    </citation>
    <scope>NUCLEOTIDE SEQUENCE [LARGE SCALE GENOMIC DNA]</scope>
    <source>
        <strain evidence="2 3">SC344</strain>
    </source>
</reference>
<dbReference type="InterPro" id="IPR029032">
    <property type="entry name" value="AhpD-like"/>
</dbReference>
<evidence type="ECO:0000313" key="4">
    <source>
        <dbReference type="Proteomes" id="UP001235723"/>
    </source>
</evidence>
<name>A0A370V7Y4_9ESCH</name>
<dbReference type="AlphaFoldDB" id="A0A370V7Y4"/>
<dbReference type="Proteomes" id="UP000254454">
    <property type="component" value="Unassembled WGS sequence"/>
</dbReference>
<proteinExistence type="predicted"/>
<dbReference type="EMBL" id="QONO01000084">
    <property type="protein sequence ID" value="RDR27451.1"/>
    <property type="molecule type" value="Genomic_DNA"/>
</dbReference>
<keyword evidence="4" id="KW-1185">Reference proteome</keyword>
<dbReference type="EMBL" id="JAHCRT010000001">
    <property type="protein sequence ID" value="MDQ9292497.1"/>
    <property type="molecule type" value="Genomic_DNA"/>
</dbReference>
<comment type="caution">
    <text evidence="2">The sequence shown here is derived from an EMBL/GenBank/DDBJ whole genome shotgun (WGS) entry which is preliminary data.</text>
</comment>
<reference evidence="1 4" key="2">
    <citation type="submission" date="2021-05" db="EMBL/GenBank/DDBJ databases">
        <title>Genome sequence of E. marmotae isolates.</title>
        <authorList>
            <person name="Binsker U."/>
            <person name="Hammerl J.A."/>
        </authorList>
    </citation>
    <scope>NUCLEOTIDE SEQUENCE [LARGE SCALE GENOMIC DNA]</scope>
    <source>
        <strain evidence="1 4">21-MO00586</strain>
    </source>
</reference>